<dbReference type="InterPro" id="IPR050267">
    <property type="entry name" value="Anti-sigma-factor_SerPK"/>
</dbReference>
<sequence length="166" mass="17953">MKVVGVGWGSPPRPASVRRPYSYTRRIDVPGSPVQLAMVRRWVHAFLELDKVATETVEVVVLLASELVANAVAHSCSREGEVTVLLTLDPECGRVRLDVIDDGPAVAVTAGLGSVEHEHGRGLLLVDELSDLWGCYPDEHGTVVWFEVAVPDQSSCPVTVVRDECG</sequence>
<dbReference type="Gene3D" id="3.30.565.10">
    <property type="entry name" value="Histidine kinase-like ATPase, C-terminal domain"/>
    <property type="match status" value="1"/>
</dbReference>
<evidence type="ECO:0000313" key="3">
    <source>
        <dbReference type="EMBL" id="GII96870.1"/>
    </source>
</evidence>
<keyword evidence="1" id="KW-0418">Kinase</keyword>
<dbReference type="InterPro" id="IPR003594">
    <property type="entry name" value="HATPase_dom"/>
</dbReference>
<protein>
    <recommendedName>
        <fullName evidence="2">Histidine kinase/HSP90-like ATPase domain-containing protein</fullName>
    </recommendedName>
</protein>
<reference evidence="3" key="1">
    <citation type="submission" date="2021-01" db="EMBL/GenBank/DDBJ databases">
        <title>Whole genome shotgun sequence of Sinosporangium siamense NBRC 109515.</title>
        <authorList>
            <person name="Komaki H."/>
            <person name="Tamura T."/>
        </authorList>
    </citation>
    <scope>NUCLEOTIDE SEQUENCE</scope>
    <source>
        <strain evidence="3">NBRC 109515</strain>
    </source>
</reference>
<evidence type="ECO:0000313" key="4">
    <source>
        <dbReference type="Proteomes" id="UP000606172"/>
    </source>
</evidence>
<dbReference type="GO" id="GO:0004674">
    <property type="term" value="F:protein serine/threonine kinase activity"/>
    <property type="evidence" value="ECO:0007669"/>
    <property type="project" value="UniProtKB-KW"/>
</dbReference>
<gene>
    <name evidence="3" type="ORF">Ssi02_71010</name>
</gene>
<dbReference type="PANTHER" id="PTHR35526:SF3">
    <property type="entry name" value="ANTI-SIGMA-F FACTOR RSBW"/>
    <property type="match status" value="1"/>
</dbReference>
<dbReference type="CDD" id="cd16936">
    <property type="entry name" value="HATPase_RsbW-like"/>
    <property type="match status" value="1"/>
</dbReference>
<feature type="domain" description="Histidine kinase/HSP90-like ATPase" evidence="2">
    <location>
        <begin position="30"/>
        <end position="146"/>
    </location>
</feature>
<comment type="caution">
    <text evidence="3">The sequence shown here is derived from an EMBL/GenBank/DDBJ whole genome shotgun (WGS) entry which is preliminary data.</text>
</comment>
<dbReference type="SUPFAM" id="SSF55874">
    <property type="entry name" value="ATPase domain of HSP90 chaperone/DNA topoisomerase II/histidine kinase"/>
    <property type="match status" value="1"/>
</dbReference>
<organism evidence="3 4">
    <name type="scientific">Sinosporangium siamense</name>
    <dbReference type="NCBI Taxonomy" id="1367973"/>
    <lineage>
        <taxon>Bacteria</taxon>
        <taxon>Bacillati</taxon>
        <taxon>Actinomycetota</taxon>
        <taxon>Actinomycetes</taxon>
        <taxon>Streptosporangiales</taxon>
        <taxon>Streptosporangiaceae</taxon>
        <taxon>Sinosporangium</taxon>
    </lineage>
</organism>
<dbReference type="PANTHER" id="PTHR35526">
    <property type="entry name" value="ANTI-SIGMA-F FACTOR RSBW-RELATED"/>
    <property type="match status" value="1"/>
</dbReference>
<dbReference type="EMBL" id="BOOW01000051">
    <property type="protein sequence ID" value="GII96870.1"/>
    <property type="molecule type" value="Genomic_DNA"/>
</dbReference>
<keyword evidence="4" id="KW-1185">Reference proteome</keyword>
<keyword evidence="1" id="KW-0723">Serine/threonine-protein kinase</keyword>
<dbReference type="Proteomes" id="UP000606172">
    <property type="component" value="Unassembled WGS sequence"/>
</dbReference>
<evidence type="ECO:0000259" key="2">
    <source>
        <dbReference type="Pfam" id="PF13581"/>
    </source>
</evidence>
<accession>A0A919V962</accession>
<dbReference type="Pfam" id="PF13581">
    <property type="entry name" value="HATPase_c_2"/>
    <property type="match status" value="1"/>
</dbReference>
<dbReference type="InterPro" id="IPR036890">
    <property type="entry name" value="HATPase_C_sf"/>
</dbReference>
<dbReference type="RefSeq" id="WP_204032047.1">
    <property type="nucleotide sequence ID" value="NZ_BOOW01000051.1"/>
</dbReference>
<evidence type="ECO:0000256" key="1">
    <source>
        <dbReference type="ARBA" id="ARBA00022527"/>
    </source>
</evidence>
<keyword evidence="1" id="KW-0808">Transferase</keyword>
<dbReference type="AlphaFoldDB" id="A0A919V962"/>
<proteinExistence type="predicted"/>
<name>A0A919V962_9ACTN</name>